<reference evidence="3 4" key="1">
    <citation type="submission" date="2017-11" db="EMBL/GenBank/DDBJ databases">
        <title>Comparative genomics of Botrytis spp.</title>
        <authorList>
            <person name="Valero-Jimenez C.A."/>
            <person name="Tapia P."/>
            <person name="Veloso J."/>
            <person name="Silva-Moreno E."/>
            <person name="Staats M."/>
            <person name="Valdes J.H."/>
            <person name="Van Kan J.A.L."/>
        </authorList>
    </citation>
    <scope>NUCLEOTIDE SEQUENCE [LARGE SCALE GENOMIC DNA]</scope>
    <source>
        <strain evidence="3 4">MUCL2830</strain>
    </source>
</reference>
<dbReference type="AlphaFoldDB" id="A0A4Y8CWU4"/>
<dbReference type="STRING" id="38488.A0A4Y8CWU4"/>
<evidence type="ECO:0000256" key="1">
    <source>
        <dbReference type="ARBA" id="ARBA00023125"/>
    </source>
</evidence>
<protein>
    <recommendedName>
        <fullName evidence="2">HTH CENPB-type domain-containing protein</fullName>
    </recommendedName>
</protein>
<proteinExistence type="predicted"/>
<dbReference type="GO" id="GO:0003677">
    <property type="term" value="F:DNA binding"/>
    <property type="evidence" value="ECO:0007669"/>
    <property type="project" value="UniProtKB-KW"/>
</dbReference>
<comment type="caution">
    <text evidence="3">The sequence shown here is derived from an EMBL/GenBank/DDBJ whole genome shotgun (WGS) entry which is preliminary data.</text>
</comment>
<feature type="domain" description="HTH CENPB-type" evidence="2">
    <location>
        <begin position="125"/>
        <end position="199"/>
    </location>
</feature>
<evidence type="ECO:0000259" key="2">
    <source>
        <dbReference type="PROSITE" id="PS51253"/>
    </source>
</evidence>
<gene>
    <name evidence="3" type="ORF">BOTCAL_0246g00090</name>
</gene>
<dbReference type="Pfam" id="PF03221">
    <property type="entry name" value="HTH_Tnp_Tc5"/>
    <property type="match status" value="1"/>
</dbReference>
<dbReference type="Proteomes" id="UP000297299">
    <property type="component" value="Unassembled WGS sequence"/>
</dbReference>
<dbReference type="EMBL" id="PHWZ01000245">
    <property type="protein sequence ID" value="TEY53494.1"/>
    <property type="molecule type" value="Genomic_DNA"/>
</dbReference>
<dbReference type="InterPro" id="IPR006600">
    <property type="entry name" value="HTH_CenpB_DNA-bd_dom"/>
</dbReference>
<evidence type="ECO:0000313" key="3">
    <source>
        <dbReference type="EMBL" id="TEY53494.1"/>
    </source>
</evidence>
<dbReference type="InterPro" id="IPR009057">
    <property type="entry name" value="Homeodomain-like_sf"/>
</dbReference>
<organism evidence="3 4">
    <name type="scientific">Botryotinia calthae</name>
    <dbReference type="NCBI Taxonomy" id="38488"/>
    <lineage>
        <taxon>Eukaryota</taxon>
        <taxon>Fungi</taxon>
        <taxon>Dikarya</taxon>
        <taxon>Ascomycota</taxon>
        <taxon>Pezizomycotina</taxon>
        <taxon>Leotiomycetes</taxon>
        <taxon>Helotiales</taxon>
        <taxon>Sclerotiniaceae</taxon>
        <taxon>Botryotinia</taxon>
    </lineage>
</organism>
<keyword evidence="4" id="KW-1185">Reference proteome</keyword>
<dbReference type="PROSITE" id="PS51253">
    <property type="entry name" value="HTH_CENPB"/>
    <property type="match status" value="1"/>
</dbReference>
<dbReference type="OrthoDB" id="3600200at2759"/>
<keyword evidence="1" id="KW-0238">DNA-binding</keyword>
<evidence type="ECO:0000313" key="4">
    <source>
        <dbReference type="Proteomes" id="UP000297299"/>
    </source>
</evidence>
<accession>A0A4Y8CWU4</accession>
<dbReference type="Gene3D" id="1.10.10.60">
    <property type="entry name" value="Homeodomain-like"/>
    <property type="match status" value="1"/>
</dbReference>
<dbReference type="SUPFAM" id="SSF46689">
    <property type="entry name" value="Homeodomain-like"/>
    <property type="match status" value="1"/>
</dbReference>
<sequence>MPPSSSRPVLDEIDTNTIITPPKPTKPLKRGKYNKTIEQRAATWTLPPQLKRPTRHMRTETKRKIIMFHDCHRIPVYDFETLEISRYRPPTYQEISLYFKIPITTIGGWIRDRDRIIGSKRDDREVQRHYKPHWPDLEDQLHTCFLEARALGQPIRQAWFEYHSKRFWKEAHPECESLLTFSEGWFRGFLKRKEISLRCITHTAMLDSDNYVRGVKADFPDFLE</sequence>
<name>A0A4Y8CWU4_9HELO</name>